<organism evidence="1 2">
    <name type="scientific">Gigaspora margarita</name>
    <dbReference type="NCBI Taxonomy" id="4874"/>
    <lineage>
        <taxon>Eukaryota</taxon>
        <taxon>Fungi</taxon>
        <taxon>Fungi incertae sedis</taxon>
        <taxon>Mucoromycota</taxon>
        <taxon>Glomeromycotina</taxon>
        <taxon>Glomeromycetes</taxon>
        <taxon>Diversisporales</taxon>
        <taxon>Gigasporaceae</taxon>
        <taxon>Gigaspora</taxon>
    </lineage>
</organism>
<reference evidence="1 2" key="1">
    <citation type="submission" date="2021-06" db="EMBL/GenBank/DDBJ databases">
        <authorList>
            <person name="Kallberg Y."/>
            <person name="Tangrot J."/>
            <person name="Rosling A."/>
        </authorList>
    </citation>
    <scope>NUCLEOTIDE SEQUENCE [LARGE SCALE GENOMIC DNA]</scope>
    <source>
        <strain evidence="1 2">120-4 pot B 10/14</strain>
    </source>
</reference>
<dbReference type="Proteomes" id="UP000789901">
    <property type="component" value="Unassembled WGS sequence"/>
</dbReference>
<keyword evidence="2" id="KW-1185">Reference proteome</keyword>
<protein>
    <submittedName>
        <fullName evidence="1">1212_t:CDS:1</fullName>
    </submittedName>
</protein>
<proteinExistence type="predicted"/>
<feature type="non-terminal residue" evidence="1">
    <location>
        <position position="1"/>
    </location>
</feature>
<comment type="caution">
    <text evidence="1">The sequence shown here is derived from an EMBL/GenBank/DDBJ whole genome shotgun (WGS) entry which is preliminary data.</text>
</comment>
<evidence type="ECO:0000313" key="1">
    <source>
        <dbReference type="EMBL" id="CAG8813828.1"/>
    </source>
</evidence>
<accession>A0ABN7W2R6</accession>
<name>A0ABN7W2R6_GIGMA</name>
<sequence length="60" mass="6975">TRTRDNRKTKNNQKMLTDNKAMLSNKDMTEISQEYSDLELIDKVAIKGYGPQPVHYTQTD</sequence>
<evidence type="ECO:0000313" key="2">
    <source>
        <dbReference type="Proteomes" id="UP000789901"/>
    </source>
</evidence>
<gene>
    <name evidence="1" type="ORF">GMARGA_LOCUS25889</name>
</gene>
<dbReference type="EMBL" id="CAJVQB010029276">
    <property type="protein sequence ID" value="CAG8813828.1"/>
    <property type="molecule type" value="Genomic_DNA"/>
</dbReference>